<evidence type="ECO:0000313" key="2">
    <source>
        <dbReference type="EMBL" id="APD19774.1"/>
    </source>
</evidence>
<gene>
    <name evidence="2" type="ORF">SpT5_026</name>
</gene>
<organism evidence="2 3">
    <name type="scientific">Staphylococcus phage SpT5</name>
    <dbReference type="NCBI Taxonomy" id="1913448"/>
    <lineage>
        <taxon>Viruses</taxon>
        <taxon>Duplodnaviria</taxon>
        <taxon>Heunggongvirae</taxon>
        <taxon>Uroviricota</taxon>
        <taxon>Caudoviricetes</taxon>
        <taxon>Coventryvirus</taxon>
        <taxon>Coventryvirus SN8</taxon>
    </lineage>
</organism>
<dbReference type="InterPro" id="IPR008840">
    <property type="entry name" value="Sipho_Gp157"/>
</dbReference>
<sequence length="161" mass="18151">MTTLFNLKDAYQQVYDLIAEQGEESALIDTLQSINDALEDKADGYVAVIKTLEADNVAIDEEIKRLRQRKTSNQNGISRLKESLQFAMESTGKEKFKTALNSYSIANNPPSLDVTEESLIPKEYWVSQAPKLNKKDLLKDIRSGADIKGVEVKQTRSLRVR</sequence>
<feature type="coiled-coil region" evidence="1">
    <location>
        <begin position="35"/>
        <end position="69"/>
    </location>
</feature>
<accession>A0A1J0MFA1</accession>
<evidence type="ECO:0008006" key="4">
    <source>
        <dbReference type="Google" id="ProtNLM"/>
    </source>
</evidence>
<dbReference type="Proteomes" id="UP000221331">
    <property type="component" value="Segment"/>
</dbReference>
<proteinExistence type="predicted"/>
<name>A0A1J0MFA1_9CAUD</name>
<reference evidence="2 3" key="1">
    <citation type="submission" date="2016-09" db="EMBL/GenBank/DDBJ databases">
        <title>Whole-genome sequencing of Staphylococcus pseudintermedius phages.</title>
        <authorList>
            <person name="Breteau M."/>
            <person name="Kot W."/>
            <person name="Vogensen F.K."/>
            <person name="Moodley A."/>
            <person name="Wellington E.M.H."/>
            <person name="Hodgson D.A."/>
        </authorList>
    </citation>
    <scope>NUCLEOTIDE SEQUENCE [LARGE SCALE GENOMIC DNA]</scope>
</reference>
<keyword evidence="1" id="KW-0175">Coiled coil</keyword>
<evidence type="ECO:0000313" key="3">
    <source>
        <dbReference type="Proteomes" id="UP000221331"/>
    </source>
</evidence>
<dbReference type="EMBL" id="KX827368">
    <property type="protein sequence ID" value="APD19774.1"/>
    <property type="molecule type" value="Genomic_DNA"/>
</dbReference>
<protein>
    <recommendedName>
        <fullName evidence="4">Siphovirus Gp157 family protein</fullName>
    </recommendedName>
</protein>
<dbReference type="Pfam" id="PF05565">
    <property type="entry name" value="Sipho_Gp157"/>
    <property type="match status" value="1"/>
</dbReference>
<evidence type="ECO:0000256" key="1">
    <source>
        <dbReference type="SAM" id="Coils"/>
    </source>
</evidence>